<feature type="compositionally biased region" description="Basic residues" evidence="1">
    <location>
        <begin position="250"/>
        <end position="261"/>
    </location>
</feature>
<protein>
    <submittedName>
        <fullName evidence="2">Uncharacterized protein</fullName>
    </submittedName>
</protein>
<dbReference type="AlphaFoldDB" id="A0A6J4U5P0"/>
<feature type="region of interest" description="Disordered" evidence="1">
    <location>
        <begin position="21"/>
        <end position="93"/>
    </location>
</feature>
<accession>A0A6J4U5P0</accession>
<feature type="non-terminal residue" evidence="2">
    <location>
        <position position="285"/>
    </location>
</feature>
<reference evidence="2" key="1">
    <citation type="submission" date="2020-02" db="EMBL/GenBank/DDBJ databases">
        <authorList>
            <person name="Meier V. D."/>
        </authorList>
    </citation>
    <scope>NUCLEOTIDE SEQUENCE</scope>
    <source>
        <strain evidence="2">AVDCRST_MAG73</strain>
    </source>
</reference>
<feature type="compositionally biased region" description="Basic and acidic residues" evidence="1">
    <location>
        <begin position="143"/>
        <end position="168"/>
    </location>
</feature>
<evidence type="ECO:0000313" key="2">
    <source>
        <dbReference type="EMBL" id="CAA9541237.1"/>
    </source>
</evidence>
<feature type="compositionally biased region" description="Basic residues" evidence="1">
    <location>
        <begin position="169"/>
        <end position="194"/>
    </location>
</feature>
<name>A0A6J4U5P0_9BACT</name>
<sequence>EPTTLRLGALRAAAAVAGLSGGVLRGADGPGLRAGVPRRRRELESGVLAGDVHRRPVPRGVGHDPDPDRDHHPGPVRPRPGDGPGPQRQTALAGSLAVSLRDPARGQRVGGRDPLVRGLHAAGVAEQHPRRSWPARSAVHLPRLREPGVADPDHRPRRSLARDLDHHDHPGRRVAGHPARLRRGRRRLRRHVRPKGAAGDPAPAPPQHPGRPDPAHDLGLPGVRGGDRAGRPGDDGAFGRSLPVVQRLPRSPRRRRLRRVHPAALRVQHRALSLAAAGAPGAGDV</sequence>
<proteinExistence type="predicted"/>
<organism evidence="2">
    <name type="scientific">uncultured Thermomicrobiales bacterium</name>
    <dbReference type="NCBI Taxonomy" id="1645740"/>
    <lineage>
        <taxon>Bacteria</taxon>
        <taxon>Pseudomonadati</taxon>
        <taxon>Thermomicrobiota</taxon>
        <taxon>Thermomicrobia</taxon>
        <taxon>Thermomicrobiales</taxon>
        <taxon>environmental samples</taxon>
    </lineage>
</organism>
<feature type="non-terminal residue" evidence="2">
    <location>
        <position position="1"/>
    </location>
</feature>
<gene>
    <name evidence="2" type="ORF">AVDCRST_MAG73-1952</name>
</gene>
<feature type="compositionally biased region" description="Basic and acidic residues" evidence="1">
    <location>
        <begin position="61"/>
        <end position="73"/>
    </location>
</feature>
<dbReference type="EMBL" id="CADCWE010000121">
    <property type="protein sequence ID" value="CAA9541237.1"/>
    <property type="molecule type" value="Genomic_DNA"/>
</dbReference>
<evidence type="ECO:0000256" key="1">
    <source>
        <dbReference type="SAM" id="MobiDB-lite"/>
    </source>
</evidence>
<feature type="compositionally biased region" description="Low complexity" evidence="1">
    <location>
        <begin position="238"/>
        <end position="249"/>
    </location>
</feature>
<feature type="region of interest" description="Disordered" evidence="1">
    <location>
        <begin position="122"/>
        <end position="261"/>
    </location>
</feature>
<feature type="compositionally biased region" description="Basic and acidic residues" evidence="1">
    <location>
        <begin position="225"/>
        <end position="234"/>
    </location>
</feature>